<dbReference type="RefSeq" id="WP_159031763.1">
    <property type="nucleotide sequence ID" value="NZ_BKAQ01000016.1"/>
</dbReference>
<evidence type="ECO:0000313" key="3">
    <source>
        <dbReference type="Proteomes" id="UP000321040"/>
    </source>
</evidence>
<feature type="transmembrane region" description="Helical" evidence="1">
    <location>
        <begin position="6"/>
        <end position="27"/>
    </location>
</feature>
<evidence type="ECO:0008006" key="4">
    <source>
        <dbReference type="Google" id="ProtNLM"/>
    </source>
</evidence>
<accession>A0ABQ0XNL7</accession>
<dbReference type="Proteomes" id="UP000321040">
    <property type="component" value="Unassembled WGS sequence"/>
</dbReference>
<protein>
    <recommendedName>
        <fullName evidence="4">Phage protein</fullName>
    </recommendedName>
</protein>
<reference evidence="2 3" key="1">
    <citation type="submission" date="2019-07" db="EMBL/GenBank/DDBJ databases">
        <title>Whole genome shotgun sequence of Staphylococcus kloosii NBRC 109624.</title>
        <authorList>
            <person name="Hosoyama A."/>
            <person name="Uohara A."/>
            <person name="Ohji S."/>
            <person name="Ichikawa N."/>
        </authorList>
    </citation>
    <scope>NUCLEOTIDE SEQUENCE [LARGE SCALE GENOMIC DNA]</scope>
    <source>
        <strain evidence="2 3">NBRC 109624</strain>
    </source>
</reference>
<gene>
    <name evidence="2" type="ORF">SKL01_19420</name>
</gene>
<keyword evidence="1" id="KW-0812">Transmembrane</keyword>
<organism evidence="2 3">
    <name type="scientific">Staphylococcus kloosii</name>
    <dbReference type="NCBI Taxonomy" id="29384"/>
    <lineage>
        <taxon>Bacteria</taxon>
        <taxon>Bacillati</taxon>
        <taxon>Bacillota</taxon>
        <taxon>Bacilli</taxon>
        <taxon>Bacillales</taxon>
        <taxon>Staphylococcaceae</taxon>
        <taxon>Staphylococcus</taxon>
    </lineage>
</organism>
<sequence>MRNINGLNDITICTICYFIGAIITYFIKVYQPSIDKQRGELSHIRHDERTQQINS</sequence>
<keyword evidence="1" id="KW-1133">Transmembrane helix</keyword>
<name>A0ABQ0XNL7_9STAP</name>
<evidence type="ECO:0000256" key="1">
    <source>
        <dbReference type="SAM" id="Phobius"/>
    </source>
</evidence>
<comment type="caution">
    <text evidence="2">The sequence shown here is derived from an EMBL/GenBank/DDBJ whole genome shotgun (WGS) entry which is preliminary data.</text>
</comment>
<keyword evidence="3" id="KW-1185">Reference proteome</keyword>
<dbReference type="GeneID" id="69906298"/>
<keyword evidence="1" id="KW-0472">Membrane</keyword>
<evidence type="ECO:0000313" key="2">
    <source>
        <dbReference type="EMBL" id="GEP82764.1"/>
    </source>
</evidence>
<proteinExistence type="predicted"/>
<dbReference type="EMBL" id="BKAQ01000016">
    <property type="protein sequence ID" value="GEP82764.1"/>
    <property type="molecule type" value="Genomic_DNA"/>
</dbReference>